<dbReference type="PANTHER" id="PTHR47505">
    <property type="entry name" value="DNA UTILIZATION PROTEIN YHGH"/>
    <property type="match status" value="1"/>
</dbReference>
<dbReference type="Proteomes" id="UP000238308">
    <property type="component" value="Unassembled WGS sequence"/>
</dbReference>
<dbReference type="AlphaFoldDB" id="A0A2T0XGQ8"/>
<evidence type="ECO:0000313" key="3">
    <source>
        <dbReference type="Proteomes" id="UP000238308"/>
    </source>
</evidence>
<dbReference type="CDD" id="cd06223">
    <property type="entry name" value="PRTases_typeI"/>
    <property type="match status" value="1"/>
</dbReference>
<dbReference type="PANTHER" id="PTHR47505:SF1">
    <property type="entry name" value="DNA UTILIZATION PROTEIN YHGH"/>
    <property type="match status" value="1"/>
</dbReference>
<protein>
    <submittedName>
        <fullName evidence="2">ComF family protein</fullName>
    </submittedName>
</protein>
<dbReference type="InterPro" id="IPR000836">
    <property type="entry name" value="PRTase_dom"/>
</dbReference>
<dbReference type="Gene3D" id="3.40.50.2020">
    <property type="match status" value="1"/>
</dbReference>
<dbReference type="SUPFAM" id="SSF53271">
    <property type="entry name" value="PRTase-like"/>
    <property type="match status" value="1"/>
</dbReference>
<comment type="caution">
    <text evidence="2">The sequence shown here is derived from an EMBL/GenBank/DDBJ whole genome shotgun (WGS) entry which is preliminary data.</text>
</comment>
<sequence length="245" mass="26400">MQFTTPCPLCGLAARGGDFCRACLGEVTAARRACLTCAICADELPSALAAPRSLSSSRILCEGCAKNPPAFESSIVAMRYAFPTDALMHELKKRMQLHLAALMGRMLAGAIREEPHTLAKLACIVPIPSSDVSIRRRGFNPPGEIARVLAKALGLPCQVSWLRRTQAGGVQKHLDQQARRLATEHAYESRPNLPAVWIGLVDDVMTTGSTMHFAALALRRGGAAGVVALSAMRTPRLVWHNTQHV</sequence>
<evidence type="ECO:0000256" key="1">
    <source>
        <dbReference type="ARBA" id="ARBA00008007"/>
    </source>
</evidence>
<gene>
    <name evidence="2" type="ORF">BCM14_1850</name>
</gene>
<comment type="similarity">
    <text evidence="1">Belongs to the ComF/GntX family.</text>
</comment>
<accession>A0A2T0XGQ8</accession>
<reference evidence="2 3" key="1">
    <citation type="submission" date="2018-03" db="EMBL/GenBank/DDBJ databases">
        <title>Genomic Encyclopedia of Type Strains, Phase III (KMG-III): the genomes of soil and plant-associated and newly described type strains.</title>
        <authorList>
            <person name="Whitman W."/>
        </authorList>
    </citation>
    <scope>NUCLEOTIDE SEQUENCE [LARGE SCALE GENOMIC DNA]</scope>
    <source>
        <strain evidence="2 3">MWH-P2sevCIIIb</strain>
    </source>
</reference>
<dbReference type="InterPro" id="IPR029057">
    <property type="entry name" value="PRTase-like"/>
</dbReference>
<dbReference type="InterPro" id="IPR051910">
    <property type="entry name" value="ComF/GntX_DNA_util-trans"/>
</dbReference>
<evidence type="ECO:0000313" key="2">
    <source>
        <dbReference type="EMBL" id="PRY98133.1"/>
    </source>
</evidence>
<name>A0A2T0XGQ8_9BURK</name>
<organism evidence="2 3">
    <name type="scientific">Jezberella montanilacus</name>
    <dbReference type="NCBI Taxonomy" id="323426"/>
    <lineage>
        <taxon>Bacteria</taxon>
        <taxon>Pseudomonadati</taxon>
        <taxon>Pseudomonadota</taxon>
        <taxon>Betaproteobacteria</taxon>
        <taxon>Burkholderiales</taxon>
        <taxon>Alcaligenaceae</taxon>
        <taxon>Jezberella</taxon>
    </lineage>
</organism>
<keyword evidence="3" id="KW-1185">Reference proteome</keyword>
<dbReference type="EMBL" id="PVTV01000013">
    <property type="protein sequence ID" value="PRY98133.1"/>
    <property type="molecule type" value="Genomic_DNA"/>
</dbReference>
<proteinExistence type="inferred from homology"/>